<evidence type="ECO:0000256" key="1">
    <source>
        <dbReference type="ARBA" id="ARBA00007074"/>
    </source>
</evidence>
<dbReference type="SUPFAM" id="SSF54106">
    <property type="entry name" value="LysM domain"/>
    <property type="match status" value="1"/>
</dbReference>
<dbReference type="PANTHER" id="PTHR47053">
    <property type="entry name" value="MUREIN DD-ENDOPEPTIDASE MEPH-RELATED"/>
    <property type="match status" value="1"/>
</dbReference>
<dbReference type="Gene3D" id="3.90.1720.10">
    <property type="entry name" value="endopeptidase domain like (from Nostoc punctiforme)"/>
    <property type="match status" value="1"/>
</dbReference>
<evidence type="ECO:0000256" key="3">
    <source>
        <dbReference type="ARBA" id="ARBA00022729"/>
    </source>
</evidence>
<dbReference type="SMART" id="SM00257">
    <property type="entry name" value="LysM"/>
    <property type="match status" value="1"/>
</dbReference>
<dbReference type="SUPFAM" id="SSF54001">
    <property type="entry name" value="Cysteine proteinases"/>
    <property type="match status" value="1"/>
</dbReference>
<feature type="domain" description="NlpC/P60" evidence="8">
    <location>
        <begin position="132"/>
        <end position="258"/>
    </location>
</feature>
<accession>A0A1W1E9F3</accession>
<evidence type="ECO:0000256" key="6">
    <source>
        <dbReference type="ARBA" id="ARBA00022807"/>
    </source>
</evidence>
<keyword evidence="4" id="KW-0677">Repeat</keyword>
<dbReference type="InterPro" id="IPR036779">
    <property type="entry name" value="LysM_dom_sf"/>
</dbReference>
<dbReference type="InterPro" id="IPR051202">
    <property type="entry name" value="Peptidase_C40"/>
</dbReference>
<keyword evidence="2" id="KW-0645">Protease</keyword>
<sequence>MKGLYQILFVFLMITVVSQAAEKIHKIKKGESLYTIAKRHHTTIAALCKANGLSTKTVLRVGKTIKIPSSVKKRQHKKHIVHHSNKRQEKHLAHALVHINSKKIARVNIKKAKKFTLNDIVFSKKTYKGKLSPISKRIIELAKQKLGKRYVWGATGQKNTFDCSGLTSYVCKLNGIKIPRRAIQQSKYGIPVKRSELQPGDLIFFDTSKHRKGYVNHVGIYIGNGKFIHASSAKKKVIITSLNKPFYSQRFKGARRVASL</sequence>
<keyword evidence="6" id="KW-0788">Thiol protease</keyword>
<dbReference type="GO" id="GO:0008234">
    <property type="term" value="F:cysteine-type peptidase activity"/>
    <property type="evidence" value="ECO:0007669"/>
    <property type="project" value="UniProtKB-KW"/>
</dbReference>
<dbReference type="Gene3D" id="3.10.350.10">
    <property type="entry name" value="LysM domain"/>
    <property type="match status" value="1"/>
</dbReference>
<organism evidence="9">
    <name type="scientific">hydrothermal vent metagenome</name>
    <dbReference type="NCBI Taxonomy" id="652676"/>
    <lineage>
        <taxon>unclassified sequences</taxon>
        <taxon>metagenomes</taxon>
        <taxon>ecological metagenomes</taxon>
    </lineage>
</organism>
<reference evidence="9" key="1">
    <citation type="submission" date="2016-10" db="EMBL/GenBank/DDBJ databases">
        <authorList>
            <person name="de Groot N.N."/>
        </authorList>
    </citation>
    <scope>NUCLEOTIDE SEQUENCE</scope>
</reference>
<proteinExistence type="inferred from homology"/>
<comment type="similarity">
    <text evidence="1">Belongs to the peptidase C40 family.</text>
</comment>
<dbReference type="Pfam" id="PF01476">
    <property type="entry name" value="LysM"/>
    <property type="match status" value="1"/>
</dbReference>
<dbReference type="EMBL" id="FPIB01000017">
    <property type="protein sequence ID" value="SFV90574.1"/>
    <property type="molecule type" value="Genomic_DNA"/>
</dbReference>
<evidence type="ECO:0000259" key="8">
    <source>
        <dbReference type="PROSITE" id="PS51935"/>
    </source>
</evidence>
<feature type="domain" description="LysM" evidence="7">
    <location>
        <begin position="23"/>
        <end position="67"/>
    </location>
</feature>
<dbReference type="GO" id="GO:0006508">
    <property type="term" value="P:proteolysis"/>
    <property type="evidence" value="ECO:0007669"/>
    <property type="project" value="UniProtKB-KW"/>
</dbReference>
<evidence type="ECO:0000313" key="9">
    <source>
        <dbReference type="EMBL" id="SFV90574.1"/>
    </source>
</evidence>
<gene>
    <name evidence="9" type="ORF">MNB_SV-4-899</name>
</gene>
<dbReference type="Pfam" id="PF00877">
    <property type="entry name" value="NLPC_P60"/>
    <property type="match status" value="1"/>
</dbReference>
<dbReference type="PANTHER" id="PTHR47053:SF1">
    <property type="entry name" value="MUREIN DD-ENDOPEPTIDASE MEPH-RELATED"/>
    <property type="match status" value="1"/>
</dbReference>
<name>A0A1W1E9F3_9ZZZZ</name>
<evidence type="ECO:0000259" key="7">
    <source>
        <dbReference type="PROSITE" id="PS51782"/>
    </source>
</evidence>
<dbReference type="InterPro" id="IPR000064">
    <property type="entry name" value="NLP_P60_dom"/>
</dbReference>
<dbReference type="InterPro" id="IPR038765">
    <property type="entry name" value="Papain-like_cys_pep_sf"/>
</dbReference>
<dbReference type="CDD" id="cd00118">
    <property type="entry name" value="LysM"/>
    <property type="match status" value="1"/>
</dbReference>
<dbReference type="AlphaFoldDB" id="A0A1W1E9F3"/>
<evidence type="ECO:0000256" key="4">
    <source>
        <dbReference type="ARBA" id="ARBA00022737"/>
    </source>
</evidence>
<protein>
    <submittedName>
        <fullName evidence="9">Invasion associated protein p60</fullName>
    </submittedName>
</protein>
<evidence type="ECO:0000256" key="2">
    <source>
        <dbReference type="ARBA" id="ARBA00022670"/>
    </source>
</evidence>
<keyword evidence="3" id="KW-0732">Signal</keyword>
<dbReference type="PROSITE" id="PS51782">
    <property type="entry name" value="LYSM"/>
    <property type="match status" value="1"/>
</dbReference>
<keyword evidence="5" id="KW-0378">Hydrolase</keyword>
<evidence type="ECO:0000256" key="5">
    <source>
        <dbReference type="ARBA" id="ARBA00022801"/>
    </source>
</evidence>
<dbReference type="PROSITE" id="PS51935">
    <property type="entry name" value="NLPC_P60"/>
    <property type="match status" value="1"/>
</dbReference>
<dbReference type="InterPro" id="IPR018392">
    <property type="entry name" value="LysM"/>
</dbReference>